<evidence type="ECO:0000256" key="5">
    <source>
        <dbReference type="ARBA" id="ARBA00022801"/>
    </source>
</evidence>
<evidence type="ECO:0000313" key="10">
    <source>
        <dbReference type="Proteomes" id="UP000075903"/>
    </source>
</evidence>
<dbReference type="AlphaFoldDB" id="A0A182UZZ7"/>
<dbReference type="PANTHER" id="PTHR12419:SF10">
    <property type="entry name" value="DEUBIQUITINASE OTUD6B"/>
    <property type="match status" value="1"/>
</dbReference>
<dbReference type="KEGG" id="amer:121592461"/>
<dbReference type="GO" id="GO:0006508">
    <property type="term" value="P:proteolysis"/>
    <property type="evidence" value="ECO:0007669"/>
    <property type="project" value="UniProtKB-KW"/>
</dbReference>
<dbReference type="GO" id="GO:0004843">
    <property type="term" value="F:cysteine-type deubiquitinase activity"/>
    <property type="evidence" value="ECO:0007669"/>
    <property type="project" value="UniProtKB-EC"/>
</dbReference>
<feature type="compositionally biased region" description="Basic and acidic residues" evidence="7">
    <location>
        <begin position="14"/>
        <end position="28"/>
    </location>
</feature>
<dbReference type="InterPro" id="IPR003323">
    <property type="entry name" value="OTU_dom"/>
</dbReference>
<dbReference type="GO" id="GO:0016579">
    <property type="term" value="P:protein deubiquitination"/>
    <property type="evidence" value="ECO:0007669"/>
    <property type="project" value="TreeGrafter"/>
</dbReference>
<feature type="domain" description="OTU" evidence="8">
    <location>
        <begin position="161"/>
        <end position="300"/>
    </location>
</feature>
<keyword evidence="5" id="KW-0378">Hydrolase</keyword>
<evidence type="ECO:0000256" key="2">
    <source>
        <dbReference type="ARBA" id="ARBA00012759"/>
    </source>
</evidence>
<evidence type="ECO:0000313" key="9">
    <source>
        <dbReference type="EnsemblMetazoa" id="AMEM006553-PA"/>
    </source>
</evidence>
<proteinExistence type="predicted"/>
<comment type="catalytic activity">
    <reaction evidence="1">
        <text>Thiol-dependent hydrolysis of ester, thioester, amide, peptide and isopeptide bonds formed by the C-terminal Gly of ubiquitin (a 76-residue protein attached to proteins as an intracellular targeting signal).</text>
        <dbReference type="EC" id="3.4.19.12"/>
    </reaction>
</comment>
<reference evidence="9" key="1">
    <citation type="submission" date="2020-05" db="UniProtKB">
        <authorList>
            <consortium name="EnsemblMetazoa"/>
        </authorList>
    </citation>
    <scope>IDENTIFICATION</scope>
    <source>
        <strain evidence="9">MAF</strain>
    </source>
</reference>
<keyword evidence="10" id="KW-1185">Reference proteome</keyword>
<evidence type="ECO:0000256" key="1">
    <source>
        <dbReference type="ARBA" id="ARBA00000707"/>
    </source>
</evidence>
<evidence type="ECO:0000256" key="3">
    <source>
        <dbReference type="ARBA" id="ARBA00022670"/>
    </source>
</evidence>
<keyword evidence="4" id="KW-0833">Ubl conjugation pathway</keyword>
<dbReference type="FunFam" id="3.90.70.80:FF:000003">
    <property type="entry name" value="OTU domain-containing protein 6B"/>
    <property type="match status" value="1"/>
</dbReference>
<dbReference type="EnsemblMetazoa" id="AMEM006553-RA">
    <property type="protein sequence ID" value="AMEM006553-PA"/>
    <property type="gene ID" value="AMEM006553"/>
</dbReference>
<dbReference type="CDD" id="cd22761">
    <property type="entry name" value="OTU_OTUD6"/>
    <property type="match status" value="1"/>
</dbReference>
<feature type="region of interest" description="Disordered" evidence="7">
    <location>
        <begin position="64"/>
        <end position="143"/>
    </location>
</feature>
<dbReference type="GeneID" id="121592461"/>
<dbReference type="Pfam" id="PF02338">
    <property type="entry name" value="OTU"/>
    <property type="match status" value="1"/>
</dbReference>
<sequence>MSDPQLPEPETDREEVMARHRKEKKELQCKIQSMKKLKVDKKRKKEIQEEIANLEQEIEQRHAEELNRLNLTDASEQPAAQELPPSTPPTNGGDANEESNPEKPEKPETRLSKAQRRRDKKAQDNRDREEQIKQESALLQKSSPRVLEDNRINGLLLKRGMLSHAVPADGDCLYTAINHQLVQRGIGSYSVPELRRMTADYIEANRDTLICYMSHPDTGEMLSEPEFDKYCKQVRSTKAWGGEIEIKALASSLRCPIEVIQAEGPSTVHGEDESADRKLVLTYHRFMYRLGEHYNSTKPIPVQEREGE</sequence>
<dbReference type="InterPro" id="IPR050704">
    <property type="entry name" value="Peptidase_C85-like"/>
</dbReference>
<evidence type="ECO:0000256" key="4">
    <source>
        <dbReference type="ARBA" id="ARBA00022786"/>
    </source>
</evidence>
<dbReference type="InterPro" id="IPR049772">
    <property type="entry name" value="OTU_OTUD6"/>
</dbReference>
<dbReference type="PANTHER" id="PTHR12419">
    <property type="entry name" value="OTU DOMAIN CONTAINING PROTEIN"/>
    <property type="match status" value="1"/>
</dbReference>
<dbReference type="Gene3D" id="3.90.70.80">
    <property type="match status" value="1"/>
</dbReference>
<dbReference type="RefSeq" id="XP_041769844.1">
    <property type="nucleotide sequence ID" value="XM_041913910.1"/>
</dbReference>
<dbReference type="STRING" id="30066.A0A182UZZ7"/>
<dbReference type="Proteomes" id="UP000075903">
    <property type="component" value="Unassembled WGS sequence"/>
</dbReference>
<feature type="compositionally biased region" description="Basic and acidic residues" evidence="7">
    <location>
        <begin position="100"/>
        <end position="111"/>
    </location>
</feature>
<evidence type="ECO:0000259" key="8">
    <source>
        <dbReference type="PROSITE" id="PS50802"/>
    </source>
</evidence>
<evidence type="ECO:0000256" key="7">
    <source>
        <dbReference type="SAM" id="MobiDB-lite"/>
    </source>
</evidence>
<dbReference type="VEuPathDB" id="VectorBase:AMEM006553"/>
<keyword evidence="3" id="KW-0645">Protease</keyword>
<feature type="compositionally biased region" description="Basic and acidic residues" evidence="7">
    <location>
        <begin position="121"/>
        <end position="133"/>
    </location>
</feature>
<keyword evidence="6" id="KW-0788">Thiol protease</keyword>
<dbReference type="EC" id="3.4.19.12" evidence="2"/>
<feature type="region of interest" description="Disordered" evidence="7">
    <location>
        <begin position="1"/>
        <end position="29"/>
    </location>
</feature>
<name>A0A182UZZ7_ANOME</name>
<evidence type="ECO:0000256" key="6">
    <source>
        <dbReference type="ARBA" id="ARBA00022807"/>
    </source>
</evidence>
<dbReference type="InterPro" id="IPR038765">
    <property type="entry name" value="Papain-like_cys_pep_sf"/>
</dbReference>
<dbReference type="SUPFAM" id="SSF54001">
    <property type="entry name" value="Cysteine proteinases"/>
    <property type="match status" value="1"/>
</dbReference>
<dbReference type="PROSITE" id="PS50802">
    <property type="entry name" value="OTU"/>
    <property type="match status" value="1"/>
</dbReference>
<accession>A0A182UZZ7</accession>
<dbReference type="VEuPathDB" id="VectorBase:AMEM21_005896"/>
<organism evidence="9 10">
    <name type="scientific">Anopheles merus</name>
    <name type="common">Mosquito</name>
    <dbReference type="NCBI Taxonomy" id="30066"/>
    <lineage>
        <taxon>Eukaryota</taxon>
        <taxon>Metazoa</taxon>
        <taxon>Ecdysozoa</taxon>
        <taxon>Arthropoda</taxon>
        <taxon>Hexapoda</taxon>
        <taxon>Insecta</taxon>
        <taxon>Pterygota</taxon>
        <taxon>Neoptera</taxon>
        <taxon>Endopterygota</taxon>
        <taxon>Diptera</taxon>
        <taxon>Nematocera</taxon>
        <taxon>Culicoidea</taxon>
        <taxon>Culicidae</taxon>
        <taxon>Anophelinae</taxon>
        <taxon>Anopheles</taxon>
    </lineage>
</organism>
<protein>
    <recommendedName>
        <fullName evidence="2">ubiquitinyl hydrolase 1</fullName>
        <ecNumber evidence="2">3.4.19.12</ecNumber>
    </recommendedName>
</protein>